<evidence type="ECO:0000256" key="1">
    <source>
        <dbReference type="ARBA" id="ARBA00001974"/>
    </source>
</evidence>
<sequence length="537" mass="59826">MAQAKSQFGYRRHPDQDRPGQNPAAHPVVVVGAGPVGLSLAIDLAQRGQRVVLLDDADRIGEGSRAICFSKRSLEYWDRLGVGDRMVEKGVVWSIGRIFHGEQQLYQFNLLPEDGHKRPAFINLQQYYAEAYLVDRIQDLPAIDLRWRNKVTALEQRNDAVALTIETPEGAYRLHAQYVIACDGARSSLRQMVGAEFAGQVFEDQFLIADVKMTAEFPTERWFWFDPPFHAGRSALLHRQPDDVWRIDLQLNRYADPVVEKKPENVRPRIARMLGHDKFEFEWISLYKFQCRRMDRFIHGRVVFAGDSAHQVSPFGARGANSGLEDAENLSWKLDRVLRGTSPASLLDSYHIERSAAADENIRESTRSTDFMAPNSHQEARLRKAVLSLAKETEFGKRMVNGGRLSVPCSYDSPLSSLDAETWRGGPSPGCSMLDAPVATRAGEQIYLTDAFRKGGTDFTLLSFSHGAPIDAPDGVQGIRIGGEGELADPSGLVAKRYGAEPGAAYLLRPDGYVAARFRHPTRSTIAAALARAEGLY</sequence>
<keyword evidence="2" id="KW-0285">Flavoprotein</keyword>
<evidence type="ECO:0000259" key="5">
    <source>
        <dbReference type="Pfam" id="PF01494"/>
    </source>
</evidence>
<evidence type="ECO:0000256" key="2">
    <source>
        <dbReference type="ARBA" id="ARBA00022630"/>
    </source>
</evidence>
<accession>A0A562KM97</accession>
<organism evidence="6 7">
    <name type="scientific">Bradyrhizobium daqingense</name>
    <dbReference type="NCBI Taxonomy" id="993502"/>
    <lineage>
        <taxon>Bacteria</taxon>
        <taxon>Pseudomonadati</taxon>
        <taxon>Pseudomonadota</taxon>
        <taxon>Alphaproteobacteria</taxon>
        <taxon>Hyphomicrobiales</taxon>
        <taxon>Nitrobacteraceae</taxon>
        <taxon>Bradyrhizobium</taxon>
    </lineage>
</organism>
<keyword evidence="7" id="KW-1185">Reference proteome</keyword>
<dbReference type="GO" id="GO:0071949">
    <property type="term" value="F:FAD binding"/>
    <property type="evidence" value="ECO:0007669"/>
    <property type="project" value="InterPro"/>
</dbReference>
<dbReference type="RefSeq" id="WP_145642028.1">
    <property type="nucleotide sequence ID" value="NZ_CP088014.1"/>
</dbReference>
<dbReference type="Gene3D" id="3.40.30.120">
    <property type="match status" value="1"/>
</dbReference>
<feature type="compositionally biased region" description="Basic and acidic residues" evidence="4">
    <location>
        <begin position="358"/>
        <end position="367"/>
    </location>
</feature>
<dbReference type="SUPFAM" id="SSF51905">
    <property type="entry name" value="FAD/NAD(P)-binding domain"/>
    <property type="match status" value="1"/>
</dbReference>
<evidence type="ECO:0000313" key="7">
    <source>
        <dbReference type="Proteomes" id="UP000317176"/>
    </source>
</evidence>
<dbReference type="PANTHER" id="PTHR43004:SF19">
    <property type="entry name" value="BINDING MONOOXYGENASE, PUTATIVE (JCVI)-RELATED"/>
    <property type="match status" value="1"/>
</dbReference>
<dbReference type="PRINTS" id="PR00420">
    <property type="entry name" value="RNGMNOXGNASE"/>
</dbReference>
<dbReference type="InterPro" id="IPR002938">
    <property type="entry name" value="FAD-bd"/>
</dbReference>
<dbReference type="Pfam" id="PF01494">
    <property type="entry name" value="FAD_binding_3"/>
    <property type="match status" value="1"/>
</dbReference>
<name>A0A562KM97_9BRAD</name>
<comment type="caution">
    <text evidence="6">The sequence shown here is derived from an EMBL/GenBank/DDBJ whole genome shotgun (WGS) entry which is preliminary data.</text>
</comment>
<evidence type="ECO:0000256" key="3">
    <source>
        <dbReference type="ARBA" id="ARBA00022827"/>
    </source>
</evidence>
<dbReference type="Gene3D" id="3.30.70.2450">
    <property type="match status" value="1"/>
</dbReference>
<feature type="region of interest" description="Disordered" evidence="4">
    <location>
        <begin position="1"/>
        <end position="25"/>
    </location>
</feature>
<keyword evidence="3" id="KW-0274">FAD</keyword>
<dbReference type="NCBIfam" id="NF006002">
    <property type="entry name" value="PRK08132.1"/>
    <property type="match status" value="1"/>
</dbReference>
<proteinExistence type="predicted"/>
<dbReference type="InterPro" id="IPR050641">
    <property type="entry name" value="RIFMO-like"/>
</dbReference>
<feature type="domain" description="FAD-binding" evidence="5">
    <location>
        <begin position="27"/>
        <end position="364"/>
    </location>
</feature>
<dbReference type="Gene3D" id="3.50.50.60">
    <property type="entry name" value="FAD/NAD(P)-binding domain"/>
    <property type="match status" value="1"/>
</dbReference>
<gene>
    <name evidence="6" type="ORF">IQ17_06391</name>
</gene>
<reference evidence="6 7" key="1">
    <citation type="journal article" date="2015" name="Stand. Genomic Sci.">
        <title>Genomic Encyclopedia of Bacterial and Archaeal Type Strains, Phase III: the genomes of soil and plant-associated and newly described type strains.</title>
        <authorList>
            <person name="Whitman W.B."/>
            <person name="Woyke T."/>
            <person name="Klenk H.P."/>
            <person name="Zhou Y."/>
            <person name="Lilburn T.G."/>
            <person name="Beck B.J."/>
            <person name="De Vos P."/>
            <person name="Vandamme P."/>
            <person name="Eisen J.A."/>
            <person name="Garrity G."/>
            <person name="Hugenholtz P."/>
            <person name="Kyrpides N.C."/>
        </authorList>
    </citation>
    <scope>NUCLEOTIDE SEQUENCE [LARGE SCALE GENOMIC DNA]</scope>
    <source>
        <strain evidence="6 7">CGMCC 1.10947</strain>
    </source>
</reference>
<dbReference type="Proteomes" id="UP000317176">
    <property type="component" value="Unassembled WGS sequence"/>
</dbReference>
<dbReference type="InterPro" id="IPR036188">
    <property type="entry name" value="FAD/NAD-bd_sf"/>
</dbReference>
<dbReference type="EMBL" id="VLKL01000028">
    <property type="protein sequence ID" value="TWH96511.1"/>
    <property type="molecule type" value="Genomic_DNA"/>
</dbReference>
<comment type="cofactor">
    <cofactor evidence="1">
        <name>FAD</name>
        <dbReference type="ChEBI" id="CHEBI:57692"/>
    </cofactor>
</comment>
<evidence type="ECO:0000256" key="4">
    <source>
        <dbReference type="SAM" id="MobiDB-lite"/>
    </source>
</evidence>
<dbReference type="GO" id="GO:0016709">
    <property type="term" value="F:oxidoreductase activity, acting on paired donors, with incorporation or reduction of molecular oxygen, NAD(P)H as one donor, and incorporation of one atom of oxygen"/>
    <property type="evidence" value="ECO:0007669"/>
    <property type="project" value="UniProtKB-ARBA"/>
</dbReference>
<feature type="region of interest" description="Disordered" evidence="4">
    <location>
        <begin position="358"/>
        <end position="377"/>
    </location>
</feature>
<dbReference type="AlphaFoldDB" id="A0A562KM97"/>
<dbReference type="OrthoDB" id="9791689at2"/>
<evidence type="ECO:0000313" key="6">
    <source>
        <dbReference type="EMBL" id="TWH96511.1"/>
    </source>
</evidence>
<protein>
    <submittedName>
        <fullName evidence="6">3-(3-hydroxy-phenyl)propionate hydroxylase</fullName>
    </submittedName>
</protein>
<dbReference type="PANTHER" id="PTHR43004">
    <property type="entry name" value="TRK SYSTEM POTASSIUM UPTAKE PROTEIN"/>
    <property type="match status" value="1"/>
</dbReference>